<feature type="region of interest" description="Disordered" evidence="1">
    <location>
        <begin position="86"/>
        <end position="122"/>
    </location>
</feature>
<organism evidence="2">
    <name type="scientific">Solanum lycopersicum</name>
    <name type="common">Tomato</name>
    <name type="synonym">Lycopersicon esculentum</name>
    <dbReference type="NCBI Taxonomy" id="4081"/>
    <lineage>
        <taxon>Eukaryota</taxon>
        <taxon>Viridiplantae</taxon>
        <taxon>Streptophyta</taxon>
        <taxon>Embryophyta</taxon>
        <taxon>Tracheophyta</taxon>
        <taxon>Spermatophyta</taxon>
        <taxon>Magnoliopsida</taxon>
        <taxon>eudicotyledons</taxon>
        <taxon>Gunneridae</taxon>
        <taxon>Pentapetalae</taxon>
        <taxon>asterids</taxon>
        <taxon>lamiids</taxon>
        <taxon>Solanales</taxon>
        <taxon>Solanaceae</taxon>
        <taxon>Solanoideae</taxon>
        <taxon>Solaneae</taxon>
        <taxon>Solanum</taxon>
        <taxon>Solanum subgen. Lycopersicon</taxon>
    </lineage>
</organism>
<dbReference type="PaxDb" id="4081-Solyc08g062090.1.1"/>
<name>A0A3Q7HPX8_SOLLC</name>
<keyword evidence="3" id="KW-1185">Reference proteome</keyword>
<accession>A0A3Q7HPX8</accession>
<dbReference type="InParanoid" id="A0A3Q7HPX8"/>
<dbReference type="Proteomes" id="UP000004994">
    <property type="component" value="Chromosome 8"/>
</dbReference>
<dbReference type="EnsemblPlants" id="Solyc08g062090.1.1">
    <property type="protein sequence ID" value="Solyc08g062090.1.1.1"/>
    <property type="gene ID" value="Solyc08g062090.1"/>
</dbReference>
<feature type="compositionally biased region" description="Basic and acidic residues" evidence="1">
    <location>
        <begin position="90"/>
        <end position="101"/>
    </location>
</feature>
<sequence>MDLGDDGSASRWFCQKCNRPITKTGCKDCECGCKTWVNDGTNEKWLIVDSPLASPSLNNKGPILLSAEGESEEDCQVVGRKRGVVELAESENHDKSKSKNEEESEDEESCEEVTDYEECKCS</sequence>
<reference evidence="2" key="2">
    <citation type="submission" date="2019-01" db="UniProtKB">
        <authorList>
            <consortium name="EnsemblPlants"/>
        </authorList>
    </citation>
    <scope>IDENTIFICATION</scope>
    <source>
        <strain evidence="2">cv. Heinz 1706</strain>
    </source>
</reference>
<reference evidence="2" key="1">
    <citation type="journal article" date="2012" name="Nature">
        <title>The tomato genome sequence provides insights into fleshy fruit evolution.</title>
        <authorList>
            <consortium name="Tomato Genome Consortium"/>
        </authorList>
    </citation>
    <scope>NUCLEOTIDE SEQUENCE [LARGE SCALE GENOMIC DNA]</scope>
    <source>
        <strain evidence="2">cv. Heinz 1706</strain>
    </source>
</reference>
<dbReference type="AlphaFoldDB" id="A0A3Q7HPX8"/>
<proteinExistence type="predicted"/>
<dbReference type="Gramene" id="Solyc08g062090.1.1">
    <property type="protein sequence ID" value="Solyc08g062090.1.1.1"/>
    <property type="gene ID" value="Solyc08g062090.1"/>
</dbReference>
<evidence type="ECO:0000313" key="3">
    <source>
        <dbReference type="Proteomes" id="UP000004994"/>
    </source>
</evidence>
<evidence type="ECO:0000313" key="2">
    <source>
        <dbReference type="EnsemblPlants" id="Solyc08g062090.1.1.1"/>
    </source>
</evidence>
<protein>
    <submittedName>
        <fullName evidence="2">Uncharacterized protein</fullName>
    </submittedName>
</protein>
<feature type="compositionally biased region" description="Acidic residues" evidence="1">
    <location>
        <begin position="102"/>
        <end position="116"/>
    </location>
</feature>
<evidence type="ECO:0000256" key="1">
    <source>
        <dbReference type="SAM" id="MobiDB-lite"/>
    </source>
</evidence>